<feature type="region of interest" description="Disordered" evidence="1">
    <location>
        <begin position="577"/>
        <end position="605"/>
    </location>
</feature>
<evidence type="ECO:0008006" key="6">
    <source>
        <dbReference type="Google" id="ProtNLM"/>
    </source>
</evidence>
<gene>
    <name evidence="4" type="ORF">COY87_05100</name>
</gene>
<dbReference type="InterPro" id="IPR008969">
    <property type="entry name" value="CarboxyPept-like_regulatory"/>
</dbReference>
<dbReference type="AlphaFoldDB" id="A0A2M7QI33"/>
<dbReference type="EMBL" id="PFLI01000176">
    <property type="protein sequence ID" value="PIY71646.1"/>
    <property type="molecule type" value="Genomic_DNA"/>
</dbReference>
<dbReference type="Proteomes" id="UP000229401">
    <property type="component" value="Unassembled WGS sequence"/>
</dbReference>
<protein>
    <recommendedName>
        <fullName evidence="6">SD-repeat containing protein B domain-containing protein</fullName>
    </recommendedName>
</protein>
<evidence type="ECO:0000256" key="3">
    <source>
        <dbReference type="SAM" id="SignalP"/>
    </source>
</evidence>
<keyword evidence="2" id="KW-0472">Membrane</keyword>
<evidence type="ECO:0000256" key="1">
    <source>
        <dbReference type="SAM" id="MobiDB-lite"/>
    </source>
</evidence>
<dbReference type="SUPFAM" id="SSF49464">
    <property type="entry name" value="Carboxypeptidase regulatory domain-like"/>
    <property type="match status" value="1"/>
</dbReference>
<evidence type="ECO:0000313" key="4">
    <source>
        <dbReference type="EMBL" id="PIY71646.1"/>
    </source>
</evidence>
<keyword evidence="2" id="KW-1133">Transmembrane helix</keyword>
<evidence type="ECO:0000313" key="5">
    <source>
        <dbReference type="Proteomes" id="UP000229401"/>
    </source>
</evidence>
<sequence length="645" mass="69348">MKIRKLGIYIIFSLLFLSISQTTHAVLPTKKTFCLDAVVCNTNPCSGEGVKGHRVRLSTRTDAKLLPNKQAYIIACTAGDGASLPICTTGNSLNQVPATTSDLDTLPELYGQDNIVAMNALGWGYKFEGLYGADGKTSPNGPGKPANPVMVKSNGEIDILEWQDSTTNGKSRLWQALFLVDPSEGIGATGAGVKQNDLDFDSAGRACVKISWDPWGRVFDSQTLEPVSGAKVSLLYKDTDNIFKELFGLSSTTKNNGKYEIVVEDGEYKLVINPPSLQIATDPATIHSSYVKAYYNLYTGAPIIQAGAIQHRDVAVKTPPPGIVTPLEYNYFIESGSIGMTISGTVTHPLSIVSINTVKSSDIKYDQSGNEITSPPPPYHRKGVATTTADKNGNFSLLINQVNLERTKDYQEVVYDVDITKANLTGGPVTKNESNNFIGVVSKFIFSLFRPVYGATIKANFRIPSIPTYLSGYAYDSVGKPIPNATVGLYLTFSKAPSHIVQADANGFFRVTSNNIPNMPFVIKYTTPTGQVVTTSTSQFIAQNHQTNVENKTSPFEYRDQNNTIITPPIVKPTVVSGGSNSKSGTMPGGTTSTNPISSSGNKANSNPAVTQTLIVLVLLILLLGGVGIGVMLYMKNKTPQTGTF</sequence>
<feature type="transmembrane region" description="Helical" evidence="2">
    <location>
        <begin position="614"/>
        <end position="635"/>
    </location>
</feature>
<organism evidence="4 5">
    <name type="scientific">Candidatus Roizmanbacteria bacterium CG_4_10_14_0_8_um_filter_33_9</name>
    <dbReference type="NCBI Taxonomy" id="1974826"/>
    <lineage>
        <taxon>Bacteria</taxon>
        <taxon>Candidatus Roizmaniibacteriota</taxon>
    </lineage>
</organism>
<feature type="signal peptide" evidence="3">
    <location>
        <begin position="1"/>
        <end position="25"/>
    </location>
</feature>
<accession>A0A2M7QI33</accession>
<comment type="caution">
    <text evidence="4">The sequence shown here is derived from an EMBL/GenBank/DDBJ whole genome shotgun (WGS) entry which is preliminary data.</text>
</comment>
<proteinExistence type="predicted"/>
<dbReference type="Gene3D" id="2.60.40.1120">
    <property type="entry name" value="Carboxypeptidase-like, regulatory domain"/>
    <property type="match status" value="1"/>
</dbReference>
<keyword evidence="2" id="KW-0812">Transmembrane</keyword>
<name>A0A2M7QI33_9BACT</name>
<feature type="chain" id="PRO_5014902336" description="SD-repeat containing protein B domain-containing protein" evidence="3">
    <location>
        <begin position="26"/>
        <end position="645"/>
    </location>
</feature>
<evidence type="ECO:0000256" key="2">
    <source>
        <dbReference type="SAM" id="Phobius"/>
    </source>
</evidence>
<keyword evidence="3" id="KW-0732">Signal</keyword>
<reference evidence="5" key="1">
    <citation type="submission" date="2017-09" db="EMBL/GenBank/DDBJ databases">
        <title>Depth-based differentiation of microbial function through sediment-hosted aquifers and enrichment of novel symbionts in the deep terrestrial subsurface.</title>
        <authorList>
            <person name="Probst A.J."/>
            <person name="Ladd B."/>
            <person name="Jarett J.K."/>
            <person name="Geller-Mcgrath D.E."/>
            <person name="Sieber C.M.K."/>
            <person name="Emerson J.B."/>
            <person name="Anantharaman K."/>
            <person name="Thomas B.C."/>
            <person name="Malmstrom R."/>
            <person name="Stieglmeier M."/>
            <person name="Klingl A."/>
            <person name="Woyke T."/>
            <person name="Ryan C.M."/>
            <person name="Banfield J.F."/>
        </authorList>
    </citation>
    <scope>NUCLEOTIDE SEQUENCE [LARGE SCALE GENOMIC DNA]</scope>
</reference>